<keyword evidence="2" id="KW-0732">Signal</keyword>
<evidence type="ECO:0000313" key="3">
    <source>
        <dbReference type="EMBL" id="MDD9205613.1"/>
    </source>
</evidence>
<evidence type="ECO:0000256" key="1">
    <source>
        <dbReference type="SAM" id="MobiDB-lite"/>
    </source>
</evidence>
<gene>
    <name evidence="3" type="ORF">PU560_03910</name>
</gene>
<evidence type="ECO:0008006" key="5">
    <source>
        <dbReference type="Google" id="ProtNLM"/>
    </source>
</evidence>
<feature type="signal peptide" evidence="2">
    <location>
        <begin position="1"/>
        <end position="27"/>
    </location>
</feature>
<accession>A0ABT5TU74</accession>
<evidence type="ECO:0000256" key="2">
    <source>
        <dbReference type="SAM" id="SignalP"/>
    </source>
</evidence>
<evidence type="ECO:0000313" key="4">
    <source>
        <dbReference type="Proteomes" id="UP001165561"/>
    </source>
</evidence>
<keyword evidence="4" id="KW-1185">Reference proteome</keyword>
<dbReference type="EMBL" id="JARACI010000577">
    <property type="protein sequence ID" value="MDD9205613.1"/>
    <property type="molecule type" value="Genomic_DNA"/>
</dbReference>
<feature type="region of interest" description="Disordered" evidence="1">
    <location>
        <begin position="18"/>
        <end position="95"/>
    </location>
</feature>
<reference evidence="3" key="1">
    <citation type="submission" date="2023-02" db="EMBL/GenBank/DDBJ databases">
        <title>Georgenia sp.10Sc9-8, isolated from a soil sample collected from the Taklamakan desert.</title>
        <authorList>
            <person name="Liu S."/>
        </authorList>
    </citation>
    <scope>NUCLEOTIDE SEQUENCE</scope>
    <source>
        <strain evidence="3">10Sc9-8</strain>
    </source>
</reference>
<sequence length="169" mass="17266">MNKSTARRVLAAAALVPVLTGCGGDVAEPDGTEPTGTAPPIDAPTLPEESAPPDVPEAPDDPPGAGAPVEPPPGRGADPGGESAEMAVQDLADRLGVPAEDVTVVRAESVTWPDGALGCPEPGTAYTQSLVEGMLIELTVDGETYRYHSGTDREPFLCSDPQEPVRSEG</sequence>
<feature type="chain" id="PRO_5046902029" description="PASTA domain-containing protein" evidence="2">
    <location>
        <begin position="28"/>
        <end position="169"/>
    </location>
</feature>
<dbReference type="PROSITE" id="PS51257">
    <property type="entry name" value="PROKAR_LIPOPROTEIN"/>
    <property type="match status" value="1"/>
</dbReference>
<name>A0ABT5TU74_9MICO</name>
<dbReference type="Proteomes" id="UP001165561">
    <property type="component" value="Unassembled WGS sequence"/>
</dbReference>
<feature type="region of interest" description="Disordered" evidence="1">
    <location>
        <begin position="149"/>
        <end position="169"/>
    </location>
</feature>
<protein>
    <recommendedName>
        <fullName evidence="5">PASTA domain-containing protein</fullName>
    </recommendedName>
</protein>
<comment type="caution">
    <text evidence="3">The sequence shown here is derived from an EMBL/GenBank/DDBJ whole genome shotgun (WGS) entry which is preliminary data.</text>
</comment>
<organism evidence="3 4">
    <name type="scientific">Georgenia halotolerans</name>
    <dbReference type="NCBI Taxonomy" id="3028317"/>
    <lineage>
        <taxon>Bacteria</taxon>
        <taxon>Bacillati</taxon>
        <taxon>Actinomycetota</taxon>
        <taxon>Actinomycetes</taxon>
        <taxon>Micrococcales</taxon>
        <taxon>Bogoriellaceae</taxon>
        <taxon>Georgenia</taxon>
    </lineage>
</organism>
<proteinExistence type="predicted"/>